<evidence type="ECO:0000256" key="1">
    <source>
        <dbReference type="SAM" id="MobiDB-lite"/>
    </source>
</evidence>
<dbReference type="EMBL" id="JABSTU010000008">
    <property type="protein sequence ID" value="KAH8024024.1"/>
    <property type="molecule type" value="Genomic_DNA"/>
</dbReference>
<feature type="compositionally biased region" description="Basic and acidic residues" evidence="1">
    <location>
        <begin position="127"/>
        <end position="144"/>
    </location>
</feature>
<feature type="region of interest" description="Disordered" evidence="1">
    <location>
        <begin position="169"/>
        <end position="201"/>
    </location>
</feature>
<dbReference type="AlphaFoldDB" id="A0A9J6DQ93"/>
<evidence type="ECO:0000313" key="3">
    <source>
        <dbReference type="Proteomes" id="UP000821866"/>
    </source>
</evidence>
<accession>A0A9J6DQ93</accession>
<reference evidence="2" key="1">
    <citation type="journal article" date="2020" name="Cell">
        <title>Large-Scale Comparative Analyses of Tick Genomes Elucidate Their Genetic Diversity and Vector Capacities.</title>
        <authorList>
            <consortium name="Tick Genome and Microbiome Consortium (TIGMIC)"/>
            <person name="Jia N."/>
            <person name="Wang J."/>
            <person name="Shi W."/>
            <person name="Du L."/>
            <person name="Sun Y."/>
            <person name="Zhan W."/>
            <person name="Jiang J.F."/>
            <person name="Wang Q."/>
            <person name="Zhang B."/>
            <person name="Ji P."/>
            <person name="Bell-Sakyi L."/>
            <person name="Cui X.M."/>
            <person name="Yuan T.T."/>
            <person name="Jiang B.G."/>
            <person name="Yang W.F."/>
            <person name="Lam T.T."/>
            <person name="Chang Q.C."/>
            <person name="Ding S.J."/>
            <person name="Wang X.J."/>
            <person name="Zhu J.G."/>
            <person name="Ruan X.D."/>
            <person name="Zhao L."/>
            <person name="Wei J.T."/>
            <person name="Ye R.Z."/>
            <person name="Que T.C."/>
            <person name="Du C.H."/>
            <person name="Zhou Y.H."/>
            <person name="Cheng J.X."/>
            <person name="Dai P.F."/>
            <person name="Guo W.B."/>
            <person name="Han X.H."/>
            <person name="Huang E.J."/>
            <person name="Li L.F."/>
            <person name="Wei W."/>
            <person name="Gao Y.C."/>
            <person name="Liu J.Z."/>
            <person name="Shao H.Z."/>
            <person name="Wang X."/>
            <person name="Wang C.C."/>
            <person name="Yang T.C."/>
            <person name="Huo Q.B."/>
            <person name="Li W."/>
            <person name="Chen H.Y."/>
            <person name="Chen S.E."/>
            <person name="Zhou L.G."/>
            <person name="Ni X.B."/>
            <person name="Tian J.H."/>
            <person name="Sheng Y."/>
            <person name="Liu T."/>
            <person name="Pan Y.S."/>
            <person name="Xia L.Y."/>
            <person name="Li J."/>
            <person name="Zhao F."/>
            <person name="Cao W.C."/>
        </authorList>
    </citation>
    <scope>NUCLEOTIDE SEQUENCE</scope>
    <source>
        <strain evidence="2">Rmic-2018</strain>
    </source>
</reference>
<organism evidence="2 3">
    <name type="scientific">Rhipicephalus microplus</name>
    <name type="common">Cattle tick</name>
    <name type="synonym">Boophilus microplus</name>
    <dbReference type="NCBI Taxonomy" id="6941"/>
    <lineage>
        <taxon>Eukaryota</taxon>
        <taxon>Metazoa</taxon>
        <taxon>Ecdysozoa</taxon>
        <taxon>Arthropoda</taxon>
        <taxon>Chelicerata</taxon>
        <taxon>Arachnida</taxon>
        <taxon>Acari</taxon>
        <taxon>Parasitiformes</taxon>
        <taxon>Ixodida</taxon>
        <taxon>Ixodoidea</taxon>
        <taxon>Ixodidae</taxon>
        <taxon>Rhipicephalinae</taxon>
        <taxon>Rhipicephalus</taxon>
        <taxon>Boophilus</taxon>
    </lineage>
</organism>
<protein>
    <submittedName>
        <fullName evidence="2">Uncharacterized protein</fullName>
    </submittedName>
</protein>
<gene>
    <name evidence="2" type="ORF">HPB51_020782</name>
</gene>
<name>A0A9J6DQ93_RHIMP</name>
<feature type="region of interest" description="Disordered" evidence="1">
    <location>
        <begin position="116"/>
        <end position="156"/>
    </location>
</feature>
<reference evidence="2" key="2">
    <citation type="submission" date="2021-09" db="EMBL/GenBank/DDBJ databases">
        <authorList>
            <person name="Jia N."/>
            <person name="Wang J."/>
            <person name="Shi W."/>
            <person name="Du L."/>
            <person name="Sun Y."/>
            <person name="Zhan W."/>
            <person name="Jiang J."/>
            <person name="Wang Q."/>
            <person name="Zhang B."/>
            <person name="Ji P."/>
            <person name="Sakyi L.B."/>
            <person name="Cui X."/>
            <person name="Yuan T."/>
            <person name="Jiang B."/>
            <person name="Yang W."/>
            <person name="Lam T.T.-Y."/>
            <person name="Chang Q."/>
            <person name="Ding S."/>
            <person name="Wang X."/>
            <person name="Zhu J."/>
            <person name="Ruan X."/>
            <person name="Zhao L."/>
            <person name="Wei J."/>
            <person name="Que T."/>
            <person name="Du C."/>
            <person name="Cheng J."/>
            <person name="Dai P."/>
            <person name="Han X."/>
            <person name="Huang E."/>
            <person name="Gao Y."/>
            <person name="Liu J."/>
            <person name="Shao H."/>
            <person name="Ye R."/>
            <person name="Li L."/>
            <person name="Wei W."/>
            <person name="Wang X."/>
            <person name="Wang C."/>
            <person name="Huo Q."/>
            <person name="Li W."/>
            <person name="Guo W."/>
            <person name="Chen H."/>
            <person name="Chen S."/>
            <person name="Zhou L."/>
            <person name="Zhou L."/>
            <person name="Ni X."/>
            <person name="Tian J."/>
            <person name="Zhou Y."/>
            <person name="Sheng Y."/>
            <person name="Liu T."/>
            <person name="Pan Y."/>
            <person name="Xia L."/>
            <person name="Li J."/>
            <person name="Zhao F."/>
            <person name="Cao W."/>
        </authorList>
    </citation>
    <scope>NUCLEOTIDE SEQUENCE</scope>
    <source>
        <strain evidence="2">Rmic-2018</strain>
        <tissue evidence="2">Larvae</tissue>
    </source>
</reference>
<proteinExistence type="predicted"/>
<feature type="region of interest" description="Disordered" evidence="1">
    <location>
        <begin position="68"/>
        <end position="91"/>
    </location>
</feature>
<comment type="caution">
    <text evidence="2">The sequence shown here is derived from an EMBL/GenBank/DDBJ whole genome shotgun (WGS) entry which is preliminary data.</text>
</comment>
<dbReference type="Proteomes" id="UP000821866">
    <property type="component" value="Chromosome 6"/>
</dbReference>
<sequence>MDYMPVLSVSAHHALADCSDAPQAGEVNISTSGLPAYSLTWDHGQCNMTLRPSECRTDHQDAVCVEEESEIDRPAGDQLAQSSEVRPSYAPGVSSMMCSYGGVNLYGRRGTEQPRSILIPCGRRTRGAKDGSAEAPASKHDGRESQPVQNADGIEDQCPKLRQLNCLLLRPPRDSQGRPLECSTAPQGKSWRPRERPHRHS</sequence>
<evidence type="ECO:0000313" key="2">
    <source>
        <dbReference type="EMBL" id="KAH8024024.1"/>
    </source>
</evidence>
<keyword evidence="3" id="KW-1185">Reference proteome</keyword>